<evidence type="ECO:0000313" key="2">
    <source>
        <dbReference type="Proteomes" id="UP000317369"/>
    </source>
</evidence>
<evidence type="ECO:0000313" key="1">
    <source>
        <dbReference type="EMBL" id="QDU32885.1"/>
    </source>
</evidence>
<accession>A0A517YRM6</accession>
<reference evidence="1 2" key="1">
    <citation type="submission" date="2019-02" db="EMBL/GenBank/DDBJ databases">
        <title>Deep-cultivation of Planctomycetes and their phenomic and genomic characterization uncovers novel biology.</title>
        <authorList>
            <person name="Wiegand S."/>
            <person name="Jogler M."/>
            <person name="Boedeker C."/>
            <person name="Pinto D."/>
            <person name="Vollmers J."/>
            <person name="Rivas-Marin E."/>
            <person name="Kohn T."/>
            <person name="Peeters S.H."/>
            <person name="Heuer A."/>
            <person name="Rast P."/>
            <person name="Oberbeckmann S."/>
            <person name="Bunk B."/>
            <person name="Jeske O."/>
            <person name="Meyerdierks A."/>
            <person name="Storesund J.E."/>
            <person name="Kallscheuer N."/>
            <person name="Luecker S."/>
            <person name="Lage O.M."/>
            <person name="Pohl T."/>
            <person name="Merkel B.J."/>
            <person name="Hornburger P."/>
            <person name="Mueller R.-W."/>
            <person name="Bruemmer F."/>
            <person name="Labrenz M."/>
            <person name="Spormann A.M."/>
            <person name="Op den Camp H."/>
            <person name="Overmann J."/>
            <person name="Amann R."/>
            <person name="Jetten M.S.M."/>
            <person name="Mascher T."/>
            <person name="Medema M.H."/>
            <person name="Devos D.P."/>
            <person name="Kaster A.-K."/>
            <person name="Ovreas L."/>
            <person name="Rohde M."/>
            <person name="Galperin M.Y."/>
            <person name="Jogler C."/>
        </authorList>
    </citation>
    <scope>NUCLEOTIDE SEQUENCE [LARGE SCALE GENOMIC DNA]</scope>
    <source>
        <strain evidence="1 2">KS4</strain>
    </source>
</reference>
<sequence length="159" mass="18573">MRKAKIKPQFDMWLNQNPQRDLIVTILVGHLTIEAMLVELLQIKNHGETPWKWPFPKKVERCRDYDFVTDDFMNALIQFNNLRNDYSHILGHEITFNDAFTLIQYFASAKIDFSDDTIHLDKSKSEEWYGTEGVIIEILNNTFFELNTAITTNGGSGHY</sequence>
<dbReference type="OrthoDB" id="6401736at2"/>
<dbReference type="AlphaFoldDB" id="A0A517YRM6"/>
<organism evidence="1 2">
    <name type="scientific">Poriferisphaera corsica</name>
    <dbReference type="NCBI Taxonomy" id="2528020"/>
    <lineage>
        <taxon>Bacteria</taxon>
        <taxon>Pseudomonadati</taxon>
        <taxon>Planctomycetota</taxon>
        <taxon>Phycisphaerae</taxon>
        <taxon>Phycisphaerales</taxon>
        <taxon>Phycisphaeraceae</taxon>
        <taxon>Poriferisphaera</taxon>
    </lineage>
</organism>
<gene>
    <name evidence="1" type="ORF">KS4_09240</name>
</gene>
<protein>
    <submittedName>
        <fullName evidence="1">Uncharacterized protein</fullName>
    </submittedName>
</protein>
<dbReference type="Proteomes" id="UP000317369">
    <property type="component" value="Chromosome"/>
</dbReference>
<dbReference type="RefSeq" id="WP_145075125.1">
    <property type="nucleotide sequence ID" value="NZ_CP036425.1"/>
</dbReference>
<dbReference type="EMBL" id="CP036425">
    <property type="protein sequence ID" value="QDU32885.1"/>
    <property type="molecule type" value="Genomic_DNA"/>
</dbReference>
<keyword evidence="2" id="KW-1185">Reference proteome</keyword>
<proteinExistence type="predicted"/>
<dbReference type="KEGG" id="pcor:KS4_09240"/>
<name>A0A517YRM6_9BACT</name>